<keyword evidence="5" id="KW-1185">Reference proteome</keyword>
<dbReference type="Proteomes" id="UP000003448">
    <property type="component" value="Unassembled WGS sequence"/>
</dbReference>
<organism evidence="4 5">
    <name type="scientific">Micromonospora lupini str. Lupac 08</name>
    <dbReference type="NCBI Taxonomy" id="1150864"/>
    <lineage>
        <taxon>Bacteria</taxon>
        <taxon>Bacillati</taxon>
        <taxon>Actinomycetota</taxon>
        <taxon>Actinomycetes</taxon>
        <taxon>Micromonosporales</taxon>
        <taxon>Micromonosporaceae</taxon>
        <taxon>Micromonospora</taxon>
    </lineage>
</organism>
<evidence type="ECO:0000256" key="1">
    <source>
        <dbReference type="ARBA" id="ARBA00008324"/>
    </source>
</evidence>
<keyword evidence="2" id="KW-0378">Hydrolase</keyword>
<gene>
    <name evidence="4" type="ORF">MILUP08_40675</name>
</gene>
<evidence type="ECO:0000256" key="2">
    <source>
        <dbReference type="ARBA" id="ARBA00022801"/>
    </source>
</evidence>
<dbReference type="PANTHER" id="PTHR43240">
    <property type="entry name" value="1,4-DIHYDROXY-2-NAPHTHOYL-COA THIOESTERASE 1"/>
    <property type="match status" value="1"/>
</dbReference>
<dbReference type="InterPro" id="IPR006683">
    <property type="entry name" value="Thioestr_dom"/>
</dbReference>
<dbReference type="EMBL" id="CAIE01000009">
    <property type="protein sequence ID" value="CCH15765.1"/>
    <property type="molecule type" value="Genomic_DNA"/>
</dbReference>
<reference evidence="5" key="1">
    <citation type="journal article" date="2012" name="J. Bacteriol.">
        <title>Genome Sequence of Micromonospora lupini Lupac 08, Isolated from Root Nodules of Lupinus angustifolius.</title>
        <authorList>
            <person name="Alonso-Vega P."/>
            <person name="Normand P."/>
            <person name="Bacigalupe R."/>
            <person name="Pujic P."/>
            <person name="Lajus A."/>
            <person name="Vallenet D."/>
            <person name="Carro L."/>
            <person name="Coll P."/>
            <person name="Trujillo M.E."/>
        </authorList>
    </citation>
    <scope>NUCLEOTIDE SEQUENCE [LARGE SCALE GENOMIC DNA]</scope>
    <source>
        <strain evidence="5">Lupac 08</strain>
    </source>
</reference>
<dbReference type="PANTHER" id="PTHR43240:SF5">
    <property type="entry name" value="1,4-DIHYDROXY-2-NAPHTHOYL-COA THIOESTERASE 1"/>
    <property type="match status" value="1"/>
</dbReference>
<proteinExistence type="inferred from homology"/>
<comment type="similarity">
    <text evidence="1">Belongs to the thioesterase PaaI family.</text>
</comment>
<dbReference type="Pfam" id="PF03061">
    <property type="entry name" value="4HBT"/>
    <property type="match status" value="1"/>
</dbReference>
<dbReference type="NCBIfam" id="TIGR00369">
    <property type="entry name" value="unchar_dom_1"/>
    <property type="match status" value="1"/>
</dbReference>
<dbReference type="Gene3D" id="3.10.129.10">
    <property type="entry name" value="Hotdog Thioesterase"/>
    <property type="match status" value="1"/>
</dbReference>
<comment type="caution">
    <text evidence="4">The sequence shown here is derived from an EMBL/GenBank/DDBJ whole genome shotgun (WGS) entry which is preliminary data.</text>
</comment>
<protein>
    <submittedName>
        <fullName evidence="4">Putative esterase</fullName>
    </submittedName>
</protein>
<dbReference type="CDD" id="cd03443">
    <property type="entry name" value="PaaI_thioesterase"/>
    <property type="match status" value="1"/>
</dbReference>
<dbReference type="OrthoDB" id="9798208at2"/>
<evidence type="ECO:0000313" key="4">
    <source>
        <dbReference type="EMBL" id="CCH15765.1"/>
    </source>
</evidence>
<dbReference type="STRING" id="1150864.MILUP08_40675"/>
<feature type="domain" description="Thioesterase" evidence="3">
    <location>
        <begin position="52"/>
        <end position="127"/>
    </location>
</feature>
<sequence>MTDTITRLGPYEVLPPYAAEQLVDRLGIVLTTCQPDLVTGTMPVAGNRQPIGLIHGGANAVLAETLGSVAAMMHAGEGGMAVGLDLSCTHHHGPRSGLVTGVCRPLHRGSTSATYEIVISDQRGRRTCTARLTCAITKARGRRRGSRAAS</sequence>
<dbReference type="InterPro" id="IPR029069">
    <property type="entry name" value="HotDog_dom_sf"/>
</dbReference>
<name>I0KW18_9ACTN</name>
<dbReference type="AlphaFoldDB" id="I0KW18"/>
<dbReference type="RefSeq" id="WP_007455104.1">
    <property type="nucleotide sequence ID" value="NZ_HF570108.1"/>
</dbReference>
<dbReference type="GO" id="GO:0005829">
    <property type="term" value="C:cytosol"/>
    <property type="evidence" value="ECO:0007669"/>
    <property type="project" value="TreeGrafter"/>
</dbReference>
<accession>I0KW18</accession>
<dbReference type="eggNOG" id="COG2050">
    <property type="taxonomic scope" value="Bacteria"/>
</dbReference>
<evidence type="ECO:0000259" key="3">
    <source>
        <dbReference type="Pfam" id="PF03061"/>
    </source>
</evidence>
<dbReference type="GO" id="GO:0061522">
    <property type="term" value="F:1,4-dihydroxy-2-naphthoyl-CoA thioesterase activity"/>
    <property type="evidence" value="ECO:0007669"/>
    <property type="project" value="TreeGrafter"/>
</dbReference>
<dbReference type="SUPFAM" id="SSF54637">
    <property type="entry name" value="Thioesterase/thiol ester dehydrase-isomerase"/>
    <property type="match status" value="1"/>
</dbReference>
<evidence type="ECO:0000313" key="5">
    <source>
        <dbReference type="Proteomes" id="UP000003448"/>
    </source>
</evidence>
<dbReference type="InterPro" id="IPR003736">
    <property type="entry name" value="PAAI_dom"/>
</dbReference>